<evidence type="ECO:0000313" key="1">
    <source>
        <dbReference type="EMBL" id="STR39536.1"/>
    </source>
</evidence>
<comment type="caution">
    <text evidence="1">The sequence shown here is derived from an EMBL/GenBank/DDBJ whole genome shotgun (WGS) entry which is preliminary data.</text>
</comment>
<sequence length="127" mass="13535">MTKKDHFTPFCGSESLAIFPGCEVKLFFKQPSQVNAAAKSRLFGDTIQRLVSLLQTLPRGGQTGFGDVARRRSTGFPVNTRVKFLGLMATLSASLSTLRSGGEVCEQPRQQIVNGAQGAGLLKGCSG</sequence>
<dbReference type="EMBL" id="UGJR01000002">
    <property type="protein sequence ID" value="STR39536.1"/>
    <property type="molecule type" value="Genomic_DNA"/>
</dbReference>
<gene>
    <name evidence="1" type="ORF">NCTC11694_00677</name>
</gene>
<evidence type="ECO:0000313" key="2">
    <source>
        <dbReference type="Proteomes" id="UP000255050"/>
    </source>
</evidence>
<name>A0A7H4LTR0_9ENTR</name>
<protein>
    <submittedName>
        <fullName evidence="1">Uncharacterized protein</fullName>
    </submittedName>
</protein>
<dbReference type="Proteomes" id="UP000255050">
    <property type="component" value="Unassembled WGS sequence"/>
</dbReference>
<dbReference type="AlphaFoldDB" id="A0A7H4LTR0"/>
<accession>A0A7H4LTR0</accession>
<reference evidence="1 2" key="1">
    <citation type="submission" date="2018-06" db="EMBL/GenBank/DDBJ databases">
        <authorList>
            <consortium name="Pathogen Informatics"/>
            <person name="Doyle S."/>
        </authorList>
    </citation>
    <scope>NUCLEOTIDE SEQUENCE [LARGE SCALE GENOMIC DNA]</scope>
    <source>
        <strain evidence="1 2">NCTC11694</strain>
    </source>
</reference>
<proteinExistence type="predicted"/>
<organism evidence="1 2">
    <name type="scientific">Klebsiella michiganensis</name>
    <dbReference type="NCBI Taxonomy" id="1134687"/>
    <lineage>
        <taxon>Bacteria</taxon>
        <taxon>Pseudomonadati</taxon>
        <taxon>Pseudomonadota</taxon>
        <taxon>Gammaproteobacteria</taxon>
        <taxon>Enterobacterales</taxon>
        <taxon>Enterobacteriaceae</taxon>
        <taxon>Klebsiella/Raoultella group</taxon>
        <taxon>Klebsiella</taxon>
    </lineage>
</organism>